<dbReference type="InterPro" id="IPR035472">
    <property type="entry name" value="RpiR-like_SIS"/>
</dbReference>
<dbReference type="Gene3D" id="3.40.50.10490">
    <property type="entry name" value="Glucose-6-phosphate isomerase like protein, domain 1"/>
    <property type="match status" value="1"/>
</dbReference>
<protein>
    <submittedName>
        <fullName evidence="6">Putative HTH-type transcriptional regulator YbbH</fullName>
    </submittedName>
</protein>
<dbReference type="InterPro" id="IPR046348">
    <property type="entry name" value="SIS_dom_sf"/>
</dbReference>
<name>A0A1F2PFZ9_9FIRM</name>
<evidence type="ECO:0000259" key="4">
    <source>
        <dbReference type="PROSITE" id="PS51071"/>
    </source>
</evidence>
<dbReference type="OrthoDB" id="2930at2"/>
<dbReference type="GO" id="GO:0097367">
    <property type="term" value="F:carbohydrate derivative binding"/>
    <property type="evidence" value="ECO:0007669"/>
    <property type="project" value="InterPro"/>
</dbReference>
<dbReference type="Pfam" id="PF01380">
    <property type="entry name" value="SIS"/>
    <property type="match status" value="1"/>
</dbReference>
<dbReference type="EMBL" id="LKEU01000033">
    <property type="protein sequence ID" value="OFV70269.1"/>
    <property type="molecule type" value="Genomic_DNA"/>
</dbReference>
<dbReference type="InterPro" id="IPR009057">
    <property type="entry name" value="Homeodomain-like_sf"/>
</dbReference>
<dbReference type="SUPFAM" id="SSF46689">
    <property type="entry name" value="Homeodomain-like"/>
    <property type="match status" value="1"/>
</dbReference>
<dbReference type="AlphaFoldDB" id="A0A1F2PFZ9"/>
<dbReference type="Proteomes" id="UP000176244">
    <property type="component" value="Unassembled WGS sequence"/>
</dbReference>
<dbReference type="InterPro" id="IPR036388">
    <property type="entry name" value="WH-like_DNA-bd_sf"/>
</dbReference>
<dbReference type="PROSITE" id="PS51464">
    <property type="entry name" value="SIS"/>
    <property type="match status" value="1"/>
</dbReference>
<dbReference type="RefSeq" id="WP_070371743.1">
    <property type="nucleotide sequence ID" value="NZ_LKEU01000033.1"/>
</dbReference>
<dbReference type="STRING" id="52694.ACWI_24750"/>
<dbReference type="InterPro" id="IPR047640">
    <property type="entry name" value="RpiR-like"/>
</dbReference>
<dbReference type="InterPro" id="IPR001347">
    <property type="entry name" value="SIS_dom"/>
</dbReference>
<evidence type="ECO:0000256" key="2">
    <source>
        <dbReference type="ARBA" id="ARBA00023125"/>
    </source>
</evidence>
<feature type="domain" description="HTH rpiR-type" evidence="4">
    <location>
        <begin position="2"/>
        <end position="78"/>
    </location>
</feature>
<dbReference type="GO" id="GO:1901135">
    <property type="term" value="P:carbohydrate derivative metabolic process"/>
    <property type="evidence" value="ECO:0007669"/>
    <property type="project" value="InterPro"/>
</dbReference>
<evidence type="ECO:0000259" key="5">
    <source>
        <dbReference type="PROSITE" id="PS51464"/>
    </source>
</evidence>
<dbReference type="CDD" id="cd05013">
    <property type="entry name" value="SIS_RpiR"/>
    <property type="match status" value="1"/>
</dbReference>
<dbReference type="GO" id="GO:0003700">
    <property type="term" value="F:DNA-binding transcription factor activity"/>
    <property type="evidence" value="ECO:0007669"/>
    <property type="project" value="InterPro"/>
</dbReference>
<dbReference type="Gene3D" id="1.10.10.10">
    <property type="entry name" value="Winged helix-like DNA-binding domain superfamily/Winged helix DNA-binding domain"/>
    <property type="match status" value="1"/>
</dbReference>
<keyword evidence="3" id="KW-0804">Transcription</keyword>
<evidence type="ECO:0000256" key="3">
    <source>
        <dbReference type="ARBA" id="ARBA00023163"/>
    </source>
</evidence>
<dbReference type="SUPFAM" id="SSF53697">
    <property type="entry name" value="SIS domain"/>
    <property type="match status" value="1"/>
</dbReference>
<gene>
    <name evidence="6" type="primary">ybbH</name>
    <name evidence="6" type="ORF">ACWI_24750</name>
</gene>
<dbReference type="InterPro" id="IPR000281">
    <property type="entry name" value="HTH_RpiR"/>
</dbReference>
<dbReference type="PANTHER" id="PTHR30514:SF1">
    <property type="entry name" value="HTH-TYPE TRANSCRIPTIONAL REGULATOR HEXR-RELATED"/>
    <property type="match status" value="1"/>
</dbReference>
<dbReference type="PANTHER" id="PTHR30514">
    <property type="entry name" value="GLUCOKINASE"/>
    <property type="match status" value="1"/>
</dbReference>
<evidence type="ECO:0000313" key="6">
    <source>
        <dbReference type="EMBL" id="OFV70269.1"/>
    </source>
</evidence>
<sequence length="281" mass="30979">MTSLLTEIRTKYNLFSCTQKVIANYILDHPDTVSLLSITELAKKCETSETTVMRLLKKLNYSSYQIFRINLAKEFSDTPSESIIEEILGDDDINTIKKKVIGHTITAINDLEHSLKDEVIEAALKLLLAAKRVLFFGVGASASIAMDAMHKFGKIGLNVCSYPDPHFMNIIASHASADDVLFAVSHTGESLEVLSTVAIAKKNQAKIIALSSFENSTLAEQADIFLSSSTNDKKYHSEAMASRIVQLTIIDILYLSAFMRNEAVFYEALSASRDAVGLNKT</sequence>
<comment type="caution">
    <text evidence="6">The sequence shown here is derived from an EMBL/GenBank/DDBJ whole genome shotgun (WGS) entry which is preliminary data.</text>
</comment>
<proteinExistence type="predicted"/>
<evidence type="ECO:0000313" key="7">
    <source>
        <dbReference type="Proteomes" id="UP000176244"/>
    </source>
</evidence>
<keyword evidence="1" id="KW-0805">Transcription regulation</keyword>
<keyword evidence="2" id="KW-0238">DNA-binding</keyword>
<reference evidence="6 7" key="1">
    <citation type="submission" date="2015-09" db="EMBL/GenBank/DDBJ databases">
        <title>Genome sequence of Acetobacterium wieringae DSM 1911.</title>
        <authorList>
            <person name="Poehlein A."/>
            <person name="Bengelsdorf F.R."/>
            <person name="Schiel-Bengelsdorf B."/>
            <person name="Duerre P."/>
            <person name="Daniel R."/>
        </authorList>
    </citation>
    <scope>NUCLEOTIDE SEQUENCE [LARGE SCALE GENOMIC DNA]</scope>
    <source>
        <strain evidence="6 7">DSM 1911</strain>
    </source>
</reference>
<organism evidence="6 7">
    <name type="scientific">Acetobacterium wieringae</name>
    <dbReference type="NCBI Taxonomy" id="52694"/>
    <lineage>
        <taxon>Bacteria</taxon>
        <taxon>Bacillati</taxon>
        <taxon>Bacillota</taxon>
        <taxon>Clostridia</taxon>
        <taxon>Eubacteriales</taxon>
        <taxon>Eubacteriaceae</taxon>
        <taxon>Acetobacterium</taxon>
    </lineage>
</organism>
<dbReference type="PROSITE" id="PS51071">
    <property type="entry name" value="HTH_RPIR"/>
    <property type="match status" value="1"/>
</dbReference>
<accession>A0A1F2PFZ9</accession>
<dbReference type="Pfam" id="PF01418">
    <property type="entry name" value="HTH_6"/>
    <property type="match status" value="1"/>
</dbReference>
<dbReference type="GO" id="GO:0003677">
    <property type="term" value="F:DNA binding"/>
    <property type="evidence" value="ECO:0007669"/>
    <property type="project" value="UniProtKB-KW"/>
</dbReference>
<evidence type="ECO:0000256" key="1">
    <source>
        <dbReference type="ARBA" id="ARBA00023015"/>
    </source>
</evidence>
<feature type="domain" description="SIS" evidence="5">
    <location>
        <begin position="123"/>
        <end position="263"/>
    </location>
</feature>